<dbReference type="AlphaFoldDB" id="A0A5B0LPC2"/>
<name>A0A5B0LPC2_PUCGR</name>
<comment type="caution">
    <text evidence="1">The sequence shown here is derived from an EMBL/GenBank/DDBJ whole genome shotgun (WGS) entry which is preliminary data.</text>
</comment>
<proteinExistence type="predicted"/>
<reference evidence="1 2" key="1">
    <citation type="submission" date="2019-05" db="EMBL/GenBank/DDBJ databases">
        <title>Emergence of the Ug99 lineage of the wheat stem rust pathogen through somatic hybridization.</title>
        <authorList>
            <person name="Li F."/>
            <person name="Upadhyaya N.M."/>
            <person name="Sperschneider J."/>
            <person name="Matny O."/>
            <person name="Nguyen-Phuc H."/>
            <person name="Mago R."/>
            <person name="Raley C."/>
            <person name="Miller M.E."/>
            <person name="Silverstein K.A.T."/>
            <person name="Henningsen E."/>
            <person name="Hirsch C.D."/>
            <person name="Visser B."/>
            <person name="Pretorius Z.A."/>
            <person name="Steffenson B.J."/>
            <person name="Schwessinger B."/>
            <person name="Dodds P.N."/>
            <person name="Figueroa M."/>
        </authorList>
    </citation>
    <scope>NUCLEOTIDE SEQUENCE [LARGE SCALE GENOMIC DNA]</scope>
    <source>
        <strain evidence="1">21-0</strain>
    </source>
</reference>
<keyword evidence="2" id="KW-1185">Reference proteome</keyword>
<dbReference type="EMBL" id="VSWC01000196">
    <property type="protein sequence ID" value="KAA1065773.1"/>
    <property type="molecule type" value="Genomic_DNA"/>
</dbReference>
<organism evidence="1 2">
    <name type="scientific">Puccinia graminis f. sp. tritici</name>
    <dbReference type="NCBI Taxonomy" id="56615"/>
    <lineage>
        <taxon>Eukaryota</taxon>
        <taxon>Fungi</taxon>
        <taxon>Dikarya</taxon>
        <taxon>Basidiomycota</taxon>
        <taxon>Pucciniomycotina</taxon>
        <taxon>Pucciniomycetes</taxon>
        <taxon>Pucciniales</taxon>
        <taxon>Pucciniaceae</taxon>
        <taxon>Puccinia</taxon>
    </lineage>
</organism>
<dbReference type="Proteomes" id="UP000324748">
    <property type="component" value="Unassembled WGS sequence"/>
</dbReference>
<evidence type="ECO:0000313" key="2">
    <source>
        <dbReference type="Proteomes" id="UP000324748"/>
    </source>
</evidence>
<gene>
    <name evidence="1" type="ORF">PGT21_009686</name>
</gene>
<evidence type="ECO:0000313" key="1">
    <source>
        <dbReference type="EMBL" id="KAA1065773.1"/>
    </source>
</evidence>
<accession>A0A5B0LPC2</accession>
<sequence length="108" mass="12682">MITSASCVRWKVGVGLCFSSRFFSLNNINASRLKTRTSSRSRSQEASRLNIIEHTSSTVQEEDQNIHIKELLFFIGSSPLLTHQIIVDLFSLYKFCCLRFFHYYYWLF</sequence>
<protein>
    <submittedName>
        <fullName evidence="1">Uncharacterized protein</fullName>
    </submittedName>
</protein>